<dbReference type="Gene3D" id="1.10.510.10">
    <property type="entry name" value="Transferase(Phosphotransferase) domain 1"/>
    <property type="match status" value="1"/>
</dbReference>
<dbReference type="PROSITE" id="PS50011">
    <property type="entry name" value="PROTEIN_KINASE_DOM"/>
    <property type="match status" value="1"/>
</dbReference>
<dbReference type="Proteomes" id="UP000192511">
    <property type="component" value="Unassembled WGS sequence"/>
</dbReference>
<comment type="caution">
    <text evidence="2">The sequence shown here is derived from an EMBL/GenBank/DDBJ whole genome shotgun (WGS) entry which is preliminary data.</text>
</comment>
<dbReference type="GeneID" id="98064733"/>
<dbReference type="SUPFAM" id="SSF56112">
    <property type="entry name" value="Protein kinase-like (PK-like)"/>
    <property type="match status" value="1"/>
</dbReference>
<dbReference type="InterPro" id="IPR011009">
    <property type="entry name" value="Kinase-like_dom_sf"/>
</dbReference>
<sequence>MVVLSPVNNEAWDEEEVSRKIRFFTRVYPDKYTNYFQDKKRAIVPYIKGKSLDDDKVSELFQNPQERIPLFKTIAEKIKSANEKGLVIIDIHAGNILYDFKGKTCFLIDGGLSHLIGEPILKGQLETQMHIDGLREMYPQFAPECFSLAGRPPALAQPKMDVYAFGVMMKTLIRKEHLDDNMSNLIAQCTDENPDVRPTIQEVIENLEQLESRLVNAI</sequence>
<evidence type="ECO:0000313" key="3">
    <source>
        <dbReference type="Proteomes" id="UP000192511"/>
    </source>
</evidence>
<dbReference type="EMBL" id="NBTX02000004">
    <property type="protein sequence ID" value="PNL60354.1"/>
    <property type="molecule type" value="Genomic_DNA"/>
</dbReference>
<evidence type="ECO:0000313" key="2">
    <source>
        <dbReference type="EMBL" id="PNL60354.1"/>
    </source>
</evidence>
<feature type="domain" description="Protein kinase" evidence="1">
    <location>
        <begin position="1"/>
        <end position="210"/>
    </location>
</feature>
<dbReference type="RefSeq" id="WP_019234112.1">
    <property type="nucleotide sequence ID" value="NZ_CAAAHR010000002.1"/>
</dbReference>
<keyword evidence="2" id="KW-0418">Kinase</keyword>
<reference evidence="2" key="1">
    <citation type="submission" date="2017-12" db="EMBL/GenBank/DDBJ databases">
        <title>FDA dAtabase for Regulatory Grade micrObial Sequences (FDA-ARGOS): Supporting development and validation of Infectious Disease Dx tests.</title>
        <authorList>
            <person name="Kerrigan L."/>
            <person name="Tallon L.J."/>
            <person name="Sadzewicz L."/>
            <person name="Sengamalay N."/>
            <person name="Ott S."/>
            <person name="Godinez A."/>
            <person name="Nagaraj S."/>
            <person name="Vavikolanu K."/>
            <person name="Vyas G."/>
            <person name="Nadendla S."/>
            <person name="Aluvathingal J."/>
            <person name="Sichtig H."/>
        </authorList>
    </citation>
    <scope>NUCLEOTIDE SEQUENCE [LARGE SCALE GENOMIC DNA]</scope>
    <source>
        <strain evidence="2">FDAARGOS_200</strain>
    </source>
</reference>
<dbReference type="GO" id="GO:0005524">
    <property type="term" value="F:ATP binding"/>
    <property type="evidence" value="ECO:0007669"/>
    <property type="project" value="InterPro"/>
</dbReference>
<name>A0AAX0WPY7_9GAMM</name>
<evidence type="ECO:0000259" key="1">
    <source>
        <dbReference type="PROSITE" id="PS50011"/>
    </source>
</evidence>
<keyword evidence="3" id="KW-1185">Reference proteome</keyword>
<dbReference type="InterPro" id="IPR000719">
    <property type="entry name" value="Prot_kinase_dom"/>
</dbReference>
<gene>
    <name evidence="2" type="ORF">A6J39_003520</name>
</gene>
<organism evidence="2 3">
    <name type="scientific">Legionella anisa</name>
    <dbReference type="NCBI Taxonomy" id="28082"/>
    <lineage>
        <taxon>Bacteria</taxon>
        <taxon>Pseudomonadati</taxon>
        <taxon>Pseudomonadota</taxon>
        <taxon>Gammaproteobacteria</taxon>
        <taxon>Legionellales</taxon>
        <taxon>Legionellaceae</taxon>
        <taxon>Legionella</taxon>
    </lineage>
</organism>
<dbReference type="AlphaFoldDB" id="A0AAX0WPY7"/>
<dbReference type="GO" id="GO:0004672">
    <property type="term" value="F:protein kinase activity"/>
    <property type="evidence" value="ECO:0007669"/>
    <property type="project" value="InterPro"/>
</dbReference>
<protein>
    <submittedName>
        <fullName evidence="2">Protein kinase family protein</fullName>
    </submittedName>
</protein>
<keyword evidence="2" id="KW-0808">Transferase</keyword>
<accession>A0AAX0WPY7</accession>
<proteinExistence type="predicted"/>